<evidence type="ECO:0000313" key="2">
    <source>
        <dbReference type="Proteomes" id="UP000799770"/>
    </source>
</evidence>
<accession>A0A6A5ZGC3</accession>
<dbReference type="AlphaFoldDB" id="A0A6A5ZGC3"/>
<protein>
    <recommendedName>
        <fullName evidence="3">Heterokaryon incompatibility domain-containing protein</fullName>
    </recommendedName>
</protein>
<keyword evidence="2" id="KW-1185">Reference proteome</keyword>
<sequence>MTNVTRLFEATVPHDSLLWVTGFYVSSNQQLLWTARFPALLWCVDKPPTRRPEHSEYRCPSWSWAATDAIITTKANKDWTDLPDRCLNLLDVVNINLSLMDTTYLYGRLLAAKLTVRGRLEPVTWVLHRGFMDEKLPGMERLAVTGPHIGEVFAWDVCFDSVADARVDQFANLTYLLPICVGRDDVTGVRKSYILGILIREHPNGDKDNFERVGRMYLSNDGLILDELLDIEEKEIILV</sequence>
<name>A0A6A5ZGC3_9PLEO</name>
<dbReference type="Proteomes" id="UP000799770">
    <property type="component" value="Unassembled WGS sequence"/>
</dbReference>
<evidence type="ECO:0000313" key="1">
    <source>
        <dbReference type="EMBL" id="KAF2117428.1"/>
    </source>
</evidence>
<proteinExistence type="predicted"/>
<dbReference type="EMBL" id="ML977319">
    <property type="protein sequence ID" value="KAF2117428.1"/>
    <property type="molecule type" value="Genomic_DNA"/>
</dbReference>
<organism evidence="1 2">
    <name type="scientific">Lophiotrema nucula</name>
    <dbReference type="NCBI Taxonomy" id="690887"/>
    <lineage>
        <taxon>Eukaryota</taxon>
        <taxon>Fungi</taxon>
        <taxon>Dikarya</taxon>
        <taxon>Ascomycota</taxon>
        <taxon>Pezizomycotina</taxon>
        <taxon>Dothideomycetes</taxon>
        <taxon>Pleosporomycetidae</taxon>
        <taxon>Pleosporales</taxon>
        <taxon>Lophiotremataceae</taxon>
        <taxon>Lophiotrema</taxon>
    </lineage>
</organism>
<evidence type="ECO:0008006" key="3">
    <source>
        <dbReference type="Google" id="ProtNLM"/>
    </source>
</evidence>
<gene>
    <name evidence="1" type="ORF">BDV96DRAFT_644849</name>
</gene>
<reference evidence="1" key="1">
    <citation type="journal article" date="2020" name="Stud. Mycol.">
        <title>101 Dothideomycetes genomes: a test case for predicting lifestyles and emergence of pathogens.</title>
        <authorList>
            <person name="Haridas S."/>
            <person name="Albert R."/>
            <person name="Binder M."/>
            <person name="Bloem J."/>
            <person name="Labutti K."/>
            <person name="Salamov A."/>
            <person name="Andreopoulos B."/>
            <person name="Baker S."/>
            <person name="Barry K."/>
            <person name="Bills G."/>
            <person name="Bluhm B."/>
            <person name="Cannon C."/>
            <person name="Castanera R."/>
            <person name="Culley D."/>
            <person name="Daum C."/>
            <person name="Ezra D."/>
            <person name="Gonzalez J."/>
            <person name="Henrissat B."/>
            <person name="Kuo A."/>
            <person name="Liang C."/>
            <person name="Lipzen A."/>
            <person name="Lutzoni F."/>
            <person name="Magnuson J."/>
            <person name="Mondo S."/>
            <person name="Nolan M."/>
            <person name="Ohm R."/>
            <person name="Pangilinan J."/>
            <person name="Park H.-J."/>
            <person name="Ramirez L."/>
            <person name="Alfaro M."/>
            <person name="Sun H."/>
            <person name="Tritt A."/>
            <person name="Yoshinaga Y."/>
            <person name="Zwiers L.-H."/>
            <person name="Turgeon B."/>
            <person name="Goodwin S."/>
            <person name="Spatafora J."/>
            <person name="Crous P."/>
            <person name="Grigoriev I."/>
        </authorList>
    </citation>
    <scope>NUCLEOTIDE SEQUENCE</scope>
    <source>
        <strain evidence="1">CBS 627.86</strain>
    </source>
</reference>